<feature type="compositionally biased region" description="Basic and acidic residues" evidence="1">
    <location>
        <begin position="42"/>
        <end position="54"/>
    </location>
</feature>
<reference evidence="2 3" key="1">
    <citation type="submission" date="2017-11" db="EMBL/GenBank/DDBJ databases">
        <title>De-novo sequencing of pomegranate (Punica granatum L.) genome.</title>
        <authorList>
            <person name="Akparov Z."/>
            <person name="Amiraslanov A."/>
            <person name="Hajiyeva S."/>
            <person name="Abbasov M."/>
            <person name="Kaur K."/>
            <person name="Hamwieh A."/>
            <person name="Solovyev V."/>
            <person name="Salamov A."/>
            <person name="Braich B."/>
            <person name="Kosarev P."/>
            <person name="Mahmoud A."/>
            <person name="Hajiyev E."/>
            <person name="Babayeva S."/>
            <person name="Izzatullayeva V."/>
            <person name="Mammadov A."/>
            <person name="Mammadov A."/>
            <person name="Sharifova S."/>
            <person name="Ojaghi J."/>
            <person name="Eynullazada K."/>
            <person name="Bayramov B."/>
            <person name="Abdulazimova A."/>
            <person name="Shahmuradov I."/>
        </authorList>
    </citation>
    <scope>NUCLEOTIDE SEQUENCE [LARGE SCALE GENOMIC DNA]</scope>
    <source>
        <strain evidence="3">cv. AG2017</strain>
        <tissue evidence="2">Leaf</tissue>
    </source>
</reference>
<evidence type="ECO:0000313" key="3">
    <source>
        <dbReference type="Proteomes" id="UP000233551"/>
    </source>
</evidence>
<keyword evidence="3" id="KW-1185">Reference proteome</keyword>
<sequence>MDTEGPIAYRRTEDRADVAPFEVEERARVVGRGRGAEVVGSSRDRGRSEGRKDSGLWTMERWTLDSGPQGGGGTEGGRVTEY</sequence>
<accession>A0A2I0JJQ0</accession>
<proteinExistence type="predicted"/>
<organism evidence="2 3">
    <name type="scientific">Punica granatum</name>
    <name type="common">Pomegranate</name>
    <dbReference type="NCBI Taxonomy" id="22663"/>
    <lineage>
        <taxon>Eukaryota</taxon>
        <taxon>Viridiplantae</taxon>
        <taxon>Streptophyta</taxon>
        <taxon>Embryophyta</taxon>
        <taxon>Tracheophyta</taxon>
        <taxon>Spermatophyta</taxon>
        <taxon>Magnoliopsida</taxon>
        <taxon>eudicotyledons</taxon>
        <taxon>Gunneridae</taxon>
        <taxon>Pentapetalae</taxon>
        <taxon>rosids</taxon>
        <taxon>malvids</taxon>
        <taxon>Myrtales</taxon>
        <taxon>Lythraceae</taxon>
        <taxon>Punica</taxon>
    </lineage>
</organism>
<name>A0A2I0JJQ0_PUNGR</name>
<dbReference type="AlphaFoldDB" id="A0A2I0JJQ0"/>
<gene>
    <name evidence="2" type="ORF">CRG98_023126</name>
</gene>
<comment type="caution">
    <text evidence="2">The sequence shown here is derived from an EMBL/GenBank/DDBJ whole genome shotgun (WGS) entry which is preliminary data.</text>
</comment>
<evidence type="ECO:0000313" key="2">
    <source>
        <dbReference type="EMBL" id="PKI56488.1"/>
    </source>
</evidence>
<protein>
    <submittedName>
        <fullName evidence="2">Uncharacterized protein</fullName>
    </submittedName>
</protein>
<evidence type="ECO:0000256" key="1">
    <source>
        <dbReference type="SAM" id="MobiDB-lite"/>
    </source>
</evidence>
<feature type="region of interest" description="Disordered" evidence="1">
    <location>
        <begin position="32"/>
        <end position="82"/>
    </location>
</feature>
<dbReference type="EMBL" id="PGOL01001597">
    <property type="protein sequence ID" value="PKI56488.1"/>
    <property type="molecule type" value="Genomic_DNA"/>
</dbReference>
<dbReference type="Proteomes" id="UP000233551">
    <property type="component" value="Unassembled WGS sequence"/>
</dbReference>